<feature type="transmembrane region" description="Helical" evidence="4">
    <location>
        <begin position="344"/>
        <end position="362"/>
    </location>
</feature>
<gene>
    <name evidence="5" type="ORF">I532_21935</name>
</gene>
<evidence type="ECO:0000256" key="2">
    <source>
        <dbReference type="ARBA" id="ARBA00023136"/>
    </source>
</evidence>
<dbReference type="GO" id="GO:0016020">
    <property type="term" value="C:membrane"/>
    <property type="evidence" value="ECO:0007669"/>
    <property type="project" value="InterPro"/>
</dbReference>
<dbReference type="RefSeq" id="WP_003391326.1">
    <property type="nucleotide sequence ID" value="NZ_APBN01000014.1"/>
</dbReference>
<name>M8DB11_9BACL</name>
<feature type="transmembrane region" description="Helical" evidence="4">
    <location>
        <begin position="396"/>
        <end position="415"/>
    </location>
</feature>
<evidence type="ECO:0000313" key="6">
    <source>
        <dbReference type="Proteomes" id="UP000012081"/>
    </source>
</evidence>
<dbReference type="PIRSF" id="PIRSF005690">
    <property type="entry name" value="GerBA"/>
    <property type="match status" value="1"/>
</dbReference>
<comment type="similarity">
    <text evidence="1">Belongs to the GerABKA family.</text>
</comment>
<accession>M8DB11</accession>
<keyword evidence="4" id="KW-0812">Transmembrane</keyword>
<feature type="region of interest" description="Disordered" evidence="3">
    <location>
        <begin position="1"/>
        <end position="21"/>
    </location>
</feature>
<dbReference type="Proteomes" id="UP000012081">
    <property type="component" value="Unassembled WGS sequence"/>
</dbReference>
<reference evidence="5 6" key="1">
    <citation type="submission" date="2013-03" db="EMBL/GenBank/DDBJ databases">
        <title>Assembly of a new bacterial strain Brevibacillus borstelensis AK1.</title>
        <authorList>
            <person name="Rajan I."/>
            <person name="PoliReddy D."/>
            <person name="Sugumar T."/>
            <person name="Rathinam K."/>
            <person name="Alqarawi S."/>
            <person name="Khalil A.B."/>
            <person name="Sivakumar N."/>
        </authorList>
    </citation>
    <scope>NUCLEOTIDE SEQUENCE [LARGE SCALE GENOMIC DNA]</scope>
    <source>
        <strain evidence="5 6">AK1</strain>
    </source>
</reference>
<comment type="caution">
    <text evidence="5">The sequence shown here is derived from an EMBL/GenBank/DDBJ whole genome shotgun (WGS) entry which is preliminary data.</text>
</comment>
<dbReference type="PANTHER" id="PTHR22550">
    <property type="entry name" value="SPORE GERMINATION PROTEIN"/>
    <property type="match status" value="1"/>
</dbReference>
<dbReference type="InterPro" id="IPR004995">
    <property type="entry name" value="Spore_Ger"/>
</dbReference>
<feature type="transmembrane region" description="Helical" evidence="4">
    <location>
        <begin position="369"/>
        <end position="390"/>
    </location>
</feature>
<dbReference type="EMBL" id="APBN01000014">
    <property type="protein sequence ID" value="EMT50573.1"/>
    <property type="molecule type" value="Genomic_DNA"/>
</dbReference>
<protein>
    <submittedName>
        <fullName evidence="5">Spore germination protein</fullName>
    </submittedName>
</protein>
<dbReference type="AlphaFoldDB" id="M8DB11"/>
<dbReference type="Pfam" id="PF03323">
    <property type="entry name" value="GerA"/>
    <property type="match status" value="1"/>
</dbReference>
<keyword evidence="4" id="KW-1133">Transmembrane helix</keyword>
<evidence type="ECO:0000256" key="3">
    <source>
        <dbReference type="SAM" id="MobiDB-lite"/>
    </source>
</evidence>
<proteinExistence type="inferred from homology"/>
<dbReference type="STRING" id="1300222.I532_21935"/>
<dbReference type="PATRIC" id="fig|1300222.3.peg.4607"/>
<feature type="transmembrane region" description="Helical" evidence="4">
    <location>
        <begin position="302"/>
        <end position="324"/>
    </location>
</feature>
<keyword evidence="6" id="KW-1185">Reference proteome</keyword>
<sequence length="503" mass="56373">MNNKTREHPSDQVNSPGEIPHLDSLRPEAIRQLFSGCHDVSVEHYGMLPHLQDVTVYLIYAEGLCDKHILMEYILPEMSELFRSGEITEEQDLQQKRPFFLRKLTQANADEIVNHVFEGKLLILFNEWRALYSIDADNRPQRSPEEPNTEVSIRGPRDGFTEDITTNVALIRKRLKTPLLHYESYILGSQTRTKVGLLYLHHTIDQKLVDEIRLKLSSIKSNGIVTSTQLEELLLDTPFTILPLYEHTGRPDFVVNSLLTGRFAILVDGSPTALVAPANFTYLINTSEDANTSIYMVVFVRIIRLCSVFAALFLPGFWVALVTYHQDQLPYTMIATMVISRQGVPLPAALEALFMLLLFELFREAGLRMPMAIGQTLSVVGGLIVGQAAISAGLTAPGSLVIIAISIMATFTMVNQSVVGTLSLLRIAVLIICSVFGIFGFMMALIGVLLFFANSRSFGVYYLTPLSPPVLRDMAKVLIRMPWRLWEGKASILKRSSRKENDS</sequence>
<evidence type="ECO:0000313" key="5">
    <source>
        <dbReference type="EMBL" id="EMT50573.1"/>
    </source>
</evidence>
<dbReference type="PANTHER" id="PTHR22550:SF5">
    <property type="entry name" value="LEUCINE ZIPPER PROTEIN 4"/>
    <property type="match status" value="1"/>
</dbReference>
<organism evidence="5 6">
    <name type="scientific">Brevibacillus borstelensis AK1</name>
    <dbReference type="NCBI Taxonomy" id="1300222"/>
    <lineage>
        <taxon>Bacteria</taxon>
        <taxon>Bacillati</taxon>
        <taxon>Bacillota</taxon>
        <taxon>Bacilli</taxon>
        <taxon>Bacillales</taxon>
        <taxon>Paenibacillaceae</taxon>
        <taxon>Brevibacillus</taxon>
    </lineage>
</organism>
<dbReference type="GO" id="GO:0009847">
    <property type="term" value="P:spore germination"/>
    <property type="evidence" value="ECO:0007669"/>
    <property type="project" value="InterPro"/>
</dbReference>
<evidence type="ECO:0000256" key="4">
    <source>
        <dbReference type="SAM" id="Phobius"/>
    </source>
</evidence>
<keyword evidence="2 4" id="KW-0472">Membrane</keyword>
<dbReference type="InterPro" id="IPR050768">
    <property type="entry name" value="UPF0353/GerABKA_families"/>
</dbReference>
<feature type="region of interest" description="Disordered" evidence="3">
    <location>
        <begin position="138"/>
        <end position="157"/>
    </location>
</feature>
<dbReference type="OrthoDB" id="1726708at2"/>
<feature type="compositionally biased region" description="Basic and acidic residues" evidence="3">
    <location>
        <begin position="1"/>
        <end position="10"/>
    </location>
</feature>
<feature type="transmembrane region" description="Helical" evidence="4">
    <location>
        <begin position="427"/>
        <end position="453"/>
    </location>
</feature>
<evidence type="ECO:0000256" key="1">
    <source>
        <dbReference type="ARBA" id="ARBA00005278"/>
    </source>
</evidence>